<dbReference type="InterPro" id="IPR029064">
    <property type="entry name" value="Ribosomal_eL30-like_sf"/>
</dbReference>
<dbReference type="WBParaSite" id="NBR_0001103801-mRNA-1">
    <property type="protein sequence ID" value="NBR_0001103801-mRNA-1"/>
    <property type="gene ID" value="NBR_0001103801"/>
</dbReference>
<dbReference type="InterPro" id="IPR004037">
    <property type="entry name" value="Ribosomal_eL8-like_CS"/>
</dbReference>
<keyword evidence="2" id="KW-0687">Ribonucleoprotein</keyword>
<dbReference type="STRING" id="27835.A0A0N4Y512"/>
<dbReference type="SUPFAM" id="SSF55315">
    <property type="entry name" value="L30e-like"/>
    <property type="match status" value="1"/>
</dbReference>
<protein>
    <submittedName>
        <fullName evidence="6">Ribosomal_L7Ae domain-containing protein</fullName>
    </submittedName>
</protein>
<dbReference type="InterPro" id="IPR050257">
    <property type="entry name" value="eL8/uL1-like"/>
</dbReference>
<dbReference type="PROSITE" id="PS01082">
    <property type="entry name" value="RIBOSOMAL_L7AE"/>
    <property type="match status" value="1"/>
</dbReference>
<dbReference type="GO" id="GO:1990904">
    <property type="term" value="C:ribonucleoprotein complex"/>
    <property type="evidence" value="ECO:0007669"/>
    <property type="project" value="UniProtKB-KW"/>
</dbReference>
<gene>
    <name evidence="4" type="ORF">NBR_LOCUS11039</name>
</gene>
<dbReference type="Gene3D" id="3.30.1330.30">
    <property type="match status" value="1"/>
</dbReference>
<dbReference type="AlphaFoldDB" id="A0A0N4Y512"/>
<dbReference type="InterPro" id="IPR004038">
    <property type="entry name" value="Ribosomal_eL8/eL30/eS12/Gad45"/>
</dbReference>
<keyword evidence="5" id="KW-1185">Reference proteome</keyword>
<dbReference type="Pfam" id="PF01248">
    <property type="entry name" value="Ribosomal_L7Ae"/>
    <property type="match status" value="1"/>
</dbReference>
<sequence length="160" mass="17962">MSERNVEESAVDASMSENAVVETITTERDEYELLCTMVNVIAKPLASRQLAKKLYKLVKKSSKKQRYLRNGLTAVQKAIREKGKGIVLLAGNVNPIDVYSHIPGLCEENKIPYCYVPSREQLGLLTGRLRSSIVVYIKPHADYQELFDEAYEAVNALVVD</sequence>
<evidence type="ECO:0000313" key="5">
    <source>
        <dbReference type="Proteomes" id="UP000271162"/>
    </source>
</evidence>
<accession>A0A0N4Y512</accession>
<feature type="domain" description="Ribosomal protein eL8/eL30/eS12/Gadd45" evidence="3">
    <location>
        <begin position="53"/>
        <end position="146"/>
    </location>
</feature>
<dbReference type="InterPro" id="IPR018492">
    <property type="entry name" value="Ribosomal_eL8/Nhp2"/>
</dbReference>
<evidence type="ECO:0000256" key="1">
    <source>
        <dbReference type="ARBA" id="ARBA00007337"/>
    </source>
</evidence>
<dbReference type="GO" id="GO:0042254">
    <property type="term" value="P:ribosome biogenesis"/>
    <property type="evidence" value="ECO:0007669"/>
    <property type="project" value="InterPro"/>
</dbReference>
<evidence type="ECO:0000259" key="3">
    <source>
        <dbReference type="Pfam" id="PF01248"/>
    </source>
</evidence>
<dbReference type="OMA" id="EDNYEAR"/>
<reference evidence="4 5" key="2">
    <citation type="submission" date="2018-11" db="EMBL/GenBank/DDBJ databases">
        <authorList>
            <consortium name="Pathogen Informatics"/>
        </authorList>
    </citation>
    <scope>NUCLEOTIDE SEQUENCE [LARGE SCALE GENOMIC DNA]</scope>
</reference>
<organism evidence="6">
    <name type="scientific">Nippostrongylus brasiliensis</name>
    <name type="common">Rat hookworm</name>
    <dbReference type="NCBI Taxonomy" id="27835"/>
    <lineage>
        <taxon>Eukaryota</taxon>
        <taxon>Metazoa</taxon>
        <taxon>Ecdysozoa</taxon>
        <taxon>Nematoda</taxon>
        <taxon>Chromadorea</taxon>
        <taxon>Rhabditida</taxon>
        <taxon>Rhabditina</taxon>
        <taxon>Rhabditomorpha</taxon>
        <taxon>Strongyloidea</taxon>
        <taxon>Heligmosomidae</taxon>
        <taxon>Nippostrongylus</taxon>
    </lineage>
</organism>
<dbReference type="PANTHER" id="PTHR23105">
    <property type="entry name" value="RIBOSOMAL PROTEIN L7AE FAMILY MEMBER"/>
    <property type="match status" value="1"/>
</dbReference>
<evidence type="ECO:0000313" key="6">
    <source>
        <dbReference type="WBParaSite" id="NBR_0001103801-mRNA-1"/>
    </source>
</evidence>
<evidence type="ECO:0000313" key="4">
    <source>
        <dbReference type="EMBL" id="VDL74628.1"/>
    </source>
</evidence>
<reference evidence="6" key="1">
    <citation type="submission" date="2017-02" db="UniProtKB">
        <authorList>
            <consortium name="WormBaseParasite"/>
        </authorList>
    </citation>
    <scope>IDENTIFICATION</scope>
</reference>
<name>A0A0N4Y512_NIPBR</name>
<dbReference type="GO" id="GO:0003723">
    <property type="term" value="F:RNA binding"/>
    <property type="evidence" value="ECO:0007669"/>
    <property type="project" value="InterPro"/>
</dbReference>
<proteinExistence type="inferred from homology"/>
<evidence type="ECO:0000256" key="2">
    <source>
        <dbReference type="ARBA" id="ARBA00023274"/>
    </source>
</evidence>
<dbReference type="PRINTS" id="PR00881">
    <property type="entry name" value="L7ARS6FAMILY"/>
</dbReference>
<comment type="similarity">
    <text evidence="1">Belongs to the eukaryotic ribosomal protein eL8 family.</text>
</comment>
<dbReference type="Proteomes" id="UP000271162">
    <property type="component" value="Unassembled WGS sequence"/>
</dbReference>
<dbReference type="EMBL" id="UYSL01020442">
    <property type="protein sequence ID" value="VDL74628.1"/>
    <property type="molecule type" value="Genomic_DNA"/>
</dbReference>